<dbReference type="SUPFAM" id="SSF48371">
    <property type="entry name" value="ARM repeat"/>
    <property type="match status" value="2"/>
</dbReference>
<dbReference type="PROSITE" id="PS50837">
    <property type="entry name" value="NACHT"/>
    <property type="match status" value="1"/>
</dbReference>
<dbReference type="GO" id="GO:0016491">
    <property type="term" value="F:oxidoreductase activity"/>
    <property type="evidence" value="ECO:0007669"/>
    <property type="project" value="TreeGrafter"/>
</dbReference>
<gene>
    <name evidence="3" type="ORF">BJ981_004519</name>
</gene>
<sequence length="2160" mass="232942">MRPWSVRVHGPRGICGAGVLLDPHHVLTCAHVVNTALGRPPDASEPPADPIELDFPFTADGHRVSASVAAGGWFPIQGDERGDVAVLTLAAPAPDGAAPAVFHERAERGTAVHAYGYPPGVDTGVWAVSYEVGDPGGPEWIQLDATRPIGRRIEHGFSGAAVERLDDGRVVGIVVTEDPTGTAKVAWMLPTSVLSTRWRLPHVERSPHDGLRVTASRPAGLADAAPEVAGVLRIMRQVADDLPYPLRGGHGRLPLSGVYVRQSVTASSEPRRPWEDGIEDGPEEERRPGSGLSQPFEQVFERHDHLVIEGAAGLGKSTLGRVLTRHMAERVLSCQDAPVDSDTALIPIMLPARVLAAHLDRSWPEALQASVTAEYGRPDGEVPAGVFSRPLHGLRWLIVVDALDEIPDQDDRERLLTALAARVPDGDGPARYLITTRPLSPGEIDRLRGPRVGFYALQPFDDEALREFARNWFDPGNTPSGDAAAEEFLRQVRLAGLEEILEVPLLATVAAHVHQSRRDRPLPAGRYELYEEYMAQFARARSGTAATTLAPLDAVPDGPALATWLREHQADLMEALATAYTTSETALIEVARRYLSEHAPTPARLPHDWDDVLAEWLCHSGILGRSGTRLRFLHQTFAEHLAATAHAKILPEFHPGEPPWDALIRDLLLEDETAERVLLHHLHLTGPDGGPLDWLQRGTLDQRACADQLVDMGAPTSEAQLDAYLVRAEDRARTDSADLGGLLGLTRHAEVRRRLEALVHDSSVGEEAKIQLIDVLRERSDDVRRDGPFLLRALLAADRPARIRCQAATALARFGGEHRARAAETLITLGGDPATGIGQRLSAVESLSRLGGDHRTRAGAILHDLATDPAVNHWSRIHAGEELAKLGGEHRVRAAEALREVASDTGAQDWFRRAAAQTLAGLGGAYYGMAMDLLRGLANDLRTDKHERGSTLAIMALLDTAYRREAAAVLTELATDLGKYPYYRRVATEELADLGRDERCEAARILFELAMEPHPDADERFRAAEALSELGHEFRSKCVEALDLLGNDLASTAAFPAASKLAVLGVDGQARAAGILLRLAASPAVAVEDRFEVATTLAKLGDEHSASVLGLVRALLEDPFTSTSHRVLAAAVWAALRPQDGPATTALIHQLGTATTTEPKARLLASRVLGGMGHRGAAQAAGLLHSVATDQLVDAYDRRKAAEELASFGSERRDQAAAVLGELAADPTDESMDQPQAAETLAALGGVHRERAIRALRRLAADPTRRQGWERSYAVRVLLRQGTEQADEAVACLHDLATDPAQSIDSRGRAAKEFAQLRPWYRTRAIEIIRGLVDDPMGDDLDKPHLLATISELDNSRRADVAEALHLMATNPLMTSTVREAAVWHLMRLDDKRKSWAEAALRALAEDSDLGSSARRRVAKERAKLGGESRRSAATLLYRIALDPGVDPGERAEAAQDLATLGGEHRDQAADALFVIATEAHAAPDVRCSAAWQLIVNGGGHRGRGIEILDEFAHDQALDPDDRLNALRRLARLGPATLSRAVNALDRLAREPGAGGFVRRWAAESLARMPSPHTDALAVEALGVLAEDAEADSWNRFWAVERLMTMGPEARRRALRVVKSFSTVPAAAEPLDGDTEEAAHALTDTTDTADTAGPLEHAELPRVLAVACLADIGEGHHFRAVDLLIRVSEDRARTGRERILATLSLLRIGPLHHERGALLLHSIASDRAVRAWERRQAAETLARLGHRNRVRAARLLRAVVGDDSADPWERGEAALALDSLDLTARPDSVAALRQIAGDPAVPIEQRHLVTDALLLLGREGRRTAIETLQDIGLDVGVVDDARRRALLILARQEDAPREVAFRALAEMAGNPGLAASTRRRAALDLADMGKERRTEAVRALRLLISDPQTDTAHRALALDALSAIVPDAPARPPLSSGSRDSATEPSEDGPPSGGDEACGPSAHSAGRLGREAGEALLRAARDASVPPPLRFETTQALISRHAESLPQAVEVLRELATLPSTSARERLAAIQALARLKAHNPTLPALREFAVGVTGAPYEQAMVLFALASVDPSQRSAAAALAIPILERPGVPPEDHLDIAVGLAGLGPRYLHPAVMALHRLATDPSGNDVSRYRAAGAIADLVGDEGRVRGPLWLREHVE</sequence>
<comment type="caution">
    <text evidence="3">The sequence shown here is derived from an EMBL/GenBank/DDBJ whole genome shotgun (WGS) entry which is preliminary data.</text>
</comment>
<keyword evidence="4" id="KW-1185">Reference proteome</keyword>
<feature type="region of interest" description="Disordered" evidence="1">
    <location>
        <begin position="264"/>
        <end position="293"/>
    </location>
</feature>
<dbReference type="SUPFAM" id="SSF48431">
    <property type="entry name" value="Lipovitellin-phosvitin complex, superhelical domain"/>
    <property type="match status" value="1"/>
</dbReference>
<protein>
    <recommendedName>
        <fullName evidence="2">NACHT domain-containing protein</fullName>
    </recommendedName>
</protein>
<dbReference type="RefSeq" id="WP_184613503.1">
    <property type="nucleotide sequence ID" value="NZ_BOOS01000002.1"/>
</dbReference>
<dbReference type="InterPro" id="IPR009003">
    <property type="entry name" value="Peptidase_S1_PA"/>
</dbReference>
<evidence type="ECO:0000256" key="1">
    <source>
        <dbReference type="SAM" id="MobiDB-lite"/>
    </source>
</evidence>
<dbReference type="SMART" id="SM00567">
    <property type="entry name" value="EZ_HEAT"/>
    <property type="match status" value="17"/>
</dbReference>
<organism evidence="3 4">
    <name type="scientific">Sphaerisporangium krabiense</name>
    <dbReference type="NCBI Taxonomy" id="763782"/>
    <lineage>
        <taxon>Bacteria</taxon>
        <taxon>Bacillati</taxon>
        <taxon>Actinomycetota</taxon>
        <taxon>Actinomycetes</taxon>
        <taxon>Streptosporangiales</taxon>
        <taxon>Streptosporangiaceae</taxon>
        <taxon>Sphaerisporangium</taxon>
    </lineage>
</organism>
<dbReference type="InterPro" id="IPR027417">
    <property type="entry name" value="P-loop_NTPase"/>
</dbReference>
<evidence type="ECO:0000313" key="4">
    <source>
        <dbReference type="Proteomes" id="UP000588112"/>
    </source>
</evidence>
<dbReference type="Proteomes" id="UP000588112">
    <property type="component" value="Unassembled WGS sequence"/>
</dbReference>
<dbReference type="InterPro" id="IPR016024">
    <property type="entry name" value="ARM-type_fold"/>
</dbReference>
<dbReference type="Gene3D" id="3.40.50.300">
    <property type="entry name" value="P-loop containing nucleotide triphosphate hydrolases"/>
    <property type="match status" value="1"/>
</dbReference>
<dbReference type="InterPro" id="IPR007111">
    <property type="entry name" value="NACHT_NTPase"/>
</dbReference>
<evidence type="ECO:0000259" key="2">
    <source>
        <dbReference type="PROSITE" id="PS50837"/>
    </source>
</evidence>
<name>A0A7W8Z7L6_9ACTN</name>
<dbReference type="Pfam" id="PF13365">
    <property type="entry name" value="Trypsin_2"/>
    <property type="match status" value="1"/>
</dbReference>
<dbReference type="Pfam" id="PF05729">
    <property type="entry name" value="NACHT"/>
    <property type="match status" value="1"/>
</dbReference>
<dbReference type="PANTHER" id="PTHR12697:SF5">
    <property type="entry name" value="DEOXYHYPUSINE HYDROXYLASE"/>
    <property type="match status" value="1"/>
</dbReference>
<proteinExistence type="predicted"/>
<accession>A0A7W8Z7L6</accession>
<feature type="compositionally biased region" description="Polar residues" evidence="1">
    <location>
        <begin position="1935"/>
        <end position="1944"/>
    </location>
</feature>
<dbReference type="InterPro" id="IPR004155">
    <property type="entry name" value="PBS_lyase_HEAT"/>
</dbReference>
<dbReference type="EMBL" id="JACHBR010000001">
    <property type="protein sequence ID" value="MBB5628820.1"/>
    <property type="molecule type" value="Genomic_DNA"/>
</dbReference>
<dbReference type="InterPro" id="IPR011030">
    <property type="entry name" value="Lipovitellin_superhlx_dom"/>
</dbReference>
<dbReference type="Gene3D" id="2.40.10.120">
    <property type="match status" value="1"/>
</dbReference>
<reference evidence="3 4" key="1">
    <citation type="submission" date="2020-08" db="EMBL/GenBank/DDBJ databases">
        <title>Sequencing the genomes of 1000 actinobacteria strains.</title>
        <authorList>
            <person name="Klenk H.-P."/>
        </authorList>
    </citation>
    <scope>NUCLEOTIDE SEQUENCE [LARGE SCALE GENOMIC DNA]</scope>
    <source>
        <strain evidence="3 4">DSM 45790</strain>
    </source>
</reference>
<feature type="domain" description="NACHT" evidence="2">
    <location>
        <begin position="304"/>
        <end position="438"/>
    </location>
</feature>
<evidence type="ECO:0000313" key="3">
    <source>
        <dbReference type="EMBL" id="MBB5628820.1"/>
    </source>
</evidence>
<dbReference type="PANTHER" id="PTHR12697">
    <property type="entry name" value="PBS LYASE HEAT-LIKE PROTEIN"/>
    <property type="match status" value="1"/>
</dbReference>
<dbReference type="SUPFAM" id="SSF52540">
    <property type="entry name" value="P-loop containing nucleoside triphosphate hydrolases"/>
    <property type="match status" value="1"/>
</dbReference>
<feature type="region of interest" description="Disordered" evidence="1">
    <location>
        <begin position="1928"/>
        <end position="1966"/>
    </location>
</feature>
<dbReference type="SUPFAM" id="SSF50494">
    <property type="entry name" value="Trypsin-like serine proteases"/>
    <property type="match status" value="1"/>
</dbReference>